<sequence>MKPNEQGFTLLETMAALSILMVCTSFIVPIYIHTLEERKEIKREETALTLMNQALNEWHINHQKRPSVMKQSAQRFTLTWSELERGHVRVCLRWQAKIKRRQPLCGER</sequence>
<keyword evidence="3" id="KW-1133">Transmembrane helix</keyword>
<keyword evidence="3" id="KW-0812">Transmembrane</keyword>
<protein>
    <recommendedName>
        <fullName evidence="6">Prepilin-type N-terminal cleavage/methylation domain-containing protein</fullName>
    </recommendedName>
</protein>
<keyword evidence="5" id="KW-1185">Reference proteome</keyword>
<dbReference type="InterPro" id="IPR012902">
    <property type="entry name" value="N_methyl_site"/>
</dbReference>
<dbReference type="Pfam" id="PF07963">
    <property type="entry name" value="N_methyl"/>
    <property type="match status" value="1"/>
</dbReference>
<dbReference type="Proteomes" id="UP000628775">
    <property type="component" value="Unassembled WGS sequence"/>
</dbReference>
<dbReference type="GO" id="GO:0009986">
    <property type="term" value="C:cell surface"/>
    <property type="evidence" value="ECO:0007669"/>
    <property type="project" value="UniProtKB-SubCell"/>
</dbReference>
<dbReference type="NCBIfam" id="NF041013">
    <property type="entry name" value="T4P_ComGE"/>
    <property type="match status" value="1"/>
</dbReference>
<feature type="transmembrane region" description="Helical" evidence="3">
    <location>
        <begin position="14"/>
        <end position="32"/>
    </location>
</feature>
<evidence type="ECO:0000256" key="1">
    <source>
        <dbReference type="ARBA" id="ARBA00004241"/>
    </source>
</evidence>
<gene>
    <name evidence="4" type="ORF">GCM10011391_26950</name>
</gene>
<dbReference type="NCBIfam" id="TIGR02532">
    <property type="entry name" value="IV_pilin_GFxxxE"/>
    <property type="match status" value="1"/>
</dbReference>
<organism evidence="4 5">
    <name type="scientific">Pullulanibacillus camelliae</name>
    <dbReference type="NCBI Taxonomy" id="1707096"/>
    <lineage>
        <taxon>Bacteria</taxon>
        <taxon>Bacillati</taxon>
        <taxon>Bacillota</taxon>
        <taxon>Bacilli</taxon>
        <taxon>Bacillales</taxon>
        <taxon>Sporolactobacillaceae</taxon>
        <taxon>Pullulanibacillus</taxon>
    </lineage>
</organism>
<evidence type="ECO:0000313" key="4">
    <source>
        <dbReference type="EMBL" id="GGE46712.1"/>
    </source>
</evidence>
<dbReference type="SUPFAM" id="SSF54523">
    <property type="entry name" value="Pili subunits"/>
    <property type="match status" value="1"/>
</dbReference>
<dbReference type="InterPro" id="IPR053468">
    <property type="entry name" value="ComGE-like"/>
</dbReference>
<dbReference type="AlphaFoldDB" id="A0A8J2YIW9"/>
<evidence type="ECO:0008006" key="6">
    <source>
        <dbReference type="Google" id="ProtNLM"/>
    </source>
</evidence>
<proteinExistence type="predicted"/>
<keyword evidence="3" id="KW-0472">Membrane</keyword>
<reference evidence="4" key="1">
    <citation type="journal article" date="2014" name="Int. J. Syst. Evol. Microbiol.">
        <title>Complete genome sequence of Corynebacterium casei LMG S-19264T (=DSM 44701T), isolated from a smear-ripened cheese.</title>
        <authorList>
            <consortium name="US DOE Joint Genome Institute (JGI-PGF)"/>
            <person name="Walter F."/>
            <person name="Albersmeier A."/>
            <person name="Kalinowski J."/>
            <person name="Ruckert C."/>
        </authorList>
    </citation>
    <scope>NUCLEOTIDE SEQUENCE</scope>
    <source>
        <strain evidence="4">CGMCC 1.15371</strain>
    </source>
</reference>
<dbReference type="InterPro" id="IPR045584">
    <property type="entry name" value="Pilin-like"/>
</dbReference>
<evidence type="ECO:0000256" key="3">
    <source>
        <dbReference type="SAM" id="Phobius"/>
    </source>
</evidence>
<keyword evidence="2" id="KW-0178">Competence</keyword>
<evidence type="ECO:0000313" key="5">
    <source>
        <dbReference type="Proteomes" id="UP000628775"/>
    </source>
</evidence>
<accession>A0A8J2YIW9</accession>
<dbReference type="GO" id="GO:0030420">
    <property type="term" value="P:establishment of competence for transformation"/>
    <property type="evidence" value="ECO:0007669"/>
    <property type="project" value="UniProtKB-KW"/>
</dbReference>
<comment type="caution">
    <text evidence="4">The sequence shown here is derived from an EMBL/GenBank/DDBJ whole genome shotgun (WGS) entry which is preliminary data.</text>
</comment>
<name>A0A8J2YIW9_9BACL</name>
<comment type="subcellular location">
    <subcellularLocation>
        <location evidence="1">Cell surface</location>
    </subcellularLocation>
</comment>
<evidence type="ECO:0000256" key="2">
    <source>
        <dbReference type="ARBA" id="ARBA00023287"/>
    </source>
</evidence>
<reference evidence="4" key="2">
    <citation type="submission" date="2020-09" db="EMBL/GenBank/DDBJ databases">
        <authorList>
            <person name="Sun Q."/>
            <person name="Zhou Y."/>
        </authorList>
    </citation>
    <scope>NUCLEOTIDE SEQUENCE</scope>
    <source>
        <strain evidence="4">CGMCC 1.15371</strain>
    </source>
</reference>
<dbReference type="EMBL" id="BMIR01000013">
    <property type="protein sequence ID" value="GGE46712.1"/>
    <property type="molecule type" value="Genomic_DNA"/>
</dbReference>